<organism evidence="3 4">
    <name type="scientific">Tardiphaga robiniae</name>
    <dbReference type="NCBI Taxonomy" id="943830"/>
    <lineage>
        <taxon>Bacteria</taxon>
        <taxon>Pseudomonadati</taxon>
        <taxon>Pseudomonadota</taxon>
        <taxon>Alphaproteobacteria</taxon>
        <taxon>Hyphomicrobiales</taxon>
        <taxon>Nitrobacteraceae</taxon>
        <taxon>Tardiphaga</taxon>
    </lineage>
</organism>
<reference evidence="3 4" key="1">
    <citation type="submission" date="2016-03" db="EMBL/GenBank/DDBJ databases">
        <title>Microsymbionts genomes from the relict species Vavilovia formosa (Stev.) Fed.</title>
        <authorList>
            <person name="Kopat V."/>
            <person name="Chirak E."/>
            <person name="Kimeklis A."/>
            <person name="Andronov E."/>
        </authorList>
    </citation>
    <scope>NUCLEOTIDE SEQUENCE [LARGE SCALE GENOMIC DNA]</scope>
    <source>
        <strain evidence="3 4">Vaf07</strain>
    </source>
</reference>
<evidence type="ECO:0000313" key="4">
    <source>
        <dbReference type="Proteomes" id="UP000076574"/>
    </source>
</evidence>
<gene>
    <name evidence="3" type="ORF">A4A58_19320</name>
</gene>
<dbReference type="Proteomes" id="UP000076574">
    <property type="component" value="Unassembled WGS sequence"/>
</dbReference>
<feature type="region of interest" description="Disordered" evidence="1">
    <location>
        <begin position="77"/>
        <end position="98"/>
    </location>
</feature>
<dbReference type="AlphaFoldDB" id="A0A163X403"/>
<keyword evidence="4" id="KW-1185">Reference proteome</keyword>
<name>A0A163X403_9BRAD</name>
<dbReference type="STRING" id="943830.A4A58_19320"/>
<feature type="transmembrane region" description="Helical" evidence="2">
    <location>
        <begin position="12"/>
        <end position="34"/>
    </location>
</feature>
<dbReference type="RefSeq" id="WP_068738735.1">
    <property type="nucleotide sequence ID" value="NZ_LVYV01000056.1"/>
</dbReference>
<protein>
    <submittedName>
        <fullName evidence="3">Uncharacterized protein</fullName>
    </submittedName>
</protein>
<keyword evidence="2" id="KW-1133">Transmembrane helix</keyword>
<evidence type="ECO:0000313" key="3">
    <source>
        <dbReference type="EMBL" id="KZD20388.1"/>
    </source>
</evidence>
<dbReference type="EMBL" id="LVYV01000056">
    <property type="protein sequence ID" value="KZD20388.1"/>
    <property type="molecule type" value="Genomic_DNA"/>
</dbReference>
<comment type="caution">
    <text evidence="3">The sequence shown here is derived from an EMBL/GenBank/DDBJ whole genome shotgun (WGS) entry which is preliminary data.</text>
</comment>
<accession>A0A163X403</accession>
<keyword evidence="2" id="KW-0472">Membrane</keyword>
<feature type="transmembrane region" description="Helical" evidence="2">
    <location>
        <begin position="46"/>
        <end position="72"/>
    </location>
</feature>
<proteinExistence type="predicted"/>
<feature type="compositionally biased region" description="Basic and acidic residues" evidence="1">
    <location>
        <begin position="86"/>
        <end position="98"/>
    </location>
</feature>
<sequence length="98" mass="10922">MREQNPSRTINFGQAIVLIVLFAMLLFAIVWSMMAWTSAENAEMSIHGWIALALGTVFSLVIGCGLMALMFYSNRSGYDDTANTDWRSEKKPPDDEVG</sequence>
<evidence type="ECO:0000256" key="1">
    <source>
        <dbReference type="SAM" id="MobiDB-lite"/>
    </source>
</evidence>
<dbReference type="OrthoDB" id="7632567at2"/>
<evidence type="ECO:0000256" key="2">
    <source>
        <dbReference type="SAM" id="Phobius"/>
    </source>
</evidence>
<keyword evidence="2" id="KW-0812">Transmembrane</keyword>